<keyword evidence="4 18" id="KW-0132">Cell division</keyword>
<organism evidence="18">
    <name type="scientific">hot springs metagenome</name>
    <dbReference type="NCBI Taxonomy" id="433727"/>
    <lineage>
        <taxon>unclassified sequences</taxon>
        <taxon>metagenomes</taxon>
        <taxon>ecological metagenomes</taxon>
    </lineage>
</organism>
<evidence type="ECO:0000256" key="9">
    <source>
        <dbReference type="ARBA" id="ARBA00022984"/>
    </source>
</evidence>
<keyword evidence="11 17" id="KW-0472">Membrane</keyword>
<evidence type="ECO:0000256" key="12">
    <source>
        <dbReference type="ARBA" id="ARBA00023306"/>
    </source>
</evidence>
<keyword evidence="5" id="KW-0328">Glycosyltransferase</keyword>
<keyword evidence="13" id="KW-0961">Cell wall biogenesis/degradation</keyword>
<feature type="transmembrane region" description="Helical" evidence="17">
    <location>
        <begin position="191"/>
        <end position="208"/>
    </location>
</feature>
<evidence type="ECO:0000256" key="10">
    <source>
        <dbReference type="ARBA" id="ARBA00022989"/>
    </source>
</evidence>
<dbReference type="GO" id="GO:0071555">
    <property type="term" value="P:cell wall organization"/>
    <property type="evidence" value="ECO:0007669"/>
    <property type="project" value="UniProtKB-KW"/>
</dbReference>
<evidence type="ECO:0000313" key="18">
    <source>
        <dbReference type="EMBL" id="GER92543.1"/>
    </source>
</evidence>
<sequence length="412" mass="45942">MKQQYDRWILIIVILLILIGLMAVYSSTSVISPDIVEKYRKKGVVISQFGFLKKQLFTVLLGLIAMFAAYKVPLQYLKKISIPLLVISLICLVMVFTKLGITAGGARRWIRIWPSSFQPSELVKLSMVIFLSWYMSLSSYRNDKFMSFAIPVGIMGLFQIVFLKQPDFGAVMSLGILTIAMLFLSGIKLRYILSLSIITMPIIFKLISEPYRWKRVAAFLDPWKDPQGSGFQLVQSFIALGSGGIKGVGLGEGKQKLSFLPEVHTDFIFSLIGEELGFIGVIFVIFLFFILFIKGIGIAQKTSDTFAYYLAYGISMMIAIQAVINFAVVTGMVPTKGLPLPFISYGGSSLLVSMTAIGLLLNVSKSSNELSVISSDAKAVKAKSSLLVTRYSLPNKWQRGHGYRRYSRMKRI</sequence>
<dbReference type="GO" id="GO:0009252">
    <property type="term" value="P:peptidoglycan biosynthetic process"/>
    <property type="evidence" value="ECO:0007669"/>
    <property type="project" value="UniProtKB-KW"/>
</dbReference>
<dbReference type="GO" id="GO:0008360">
    <property type="term" value="P:regulation of cell shape"/>
    <property type="evidence" value="ECO:0007669"/>
    <property type="project" value="UniProtKB-KW"/>
</dbReference>
<evidence type="ECO:0000256" key="11">
    <source>
        <dbReference type="ARBA" id="ARBA00023136"/>
    </source>
</evidence>
<gene>
    <name evidence="18" type="ORF">A45J_0259</name>
</gene>
<reference evidence="18" key="1">
    <citation type="submission" date="2019-10" db="EMBL/GenBank/DDBJ databases">
        <title>Metagenomic sequencing of thiosulfate-disproportionating enrichment culture.</title>
        <authorList>
            <person name="Umezawa K."/>
            <person name="Kojima H."/>
            <person name="Fukui M."/>
        </authorList>
    </citation>
    <scope>NUCLEOTIDE SEQUENCE</scope>
    <source>
        <strain evidence="18">45J</strain>
    </source>
</reference>
<evidence type="ECO:0000256" key="16">
    <source>
        <dbReference type="ARBA" id="ARBA00049902"/>
    </source>
</evidence>
<dbReference type="GO" id="GO:0032153">
    <property type="term" value="C:cell division site"/>
    <property type="evidence" value="ECO:0007669"/>
    <property type="project" value="TreeGrafter"/>
</dbReference>
<feature type="transmembrane region" description="Helical" evidence="17">
    <location>
        <begin position="51"/>
        <end position="70"/>
    </location>
</feature>
<dbReference type="AlphaFoldDB" id="A0A5J4KYI6"/>
<feature type="transmembrane region" description="Helical" evidence="17">
    <location>
        <begin position="82"/>
        <end position="101"/>
    </location>
</feature>
<comment type="pathway">
    <text evidence="2">Cell wall biogenesis; peptidoglycan biosynthesis.</text>
</comment>
<keyword evidence="7 17" id="KW-0812">Transmembrane</keyword>
<dbReference type="PANTHER" id="PTHR30474:SF2">
    <property type="entry name" value="PEPTIDOGLYCAN GLYCOSYLTRANSFERASE FTSW-RELATED"/>
    <property type="match status" value="1"/>
</dbReference>
<comment type="caution">
    <text evidence="18">The sequence shown here is derived from an EMBL/GenBank/DDBJ whole genome shotgun (WGS) entry which is preliminary data.</text>
</comment>
<evidence type="ECO:0000256" key="3">
    <source>
        <dbReference type="ARBA" id="ARBA00022475"/>
    </source>
</evidence>
<comment type="catalytic activity">
    <reaction evidence="16">
        <text>[GlcNAc-(1-&gt;4)-Mur2Ac(oyl-L-Ala-gamma-D-Glu-L-Lys-D-Ala-D-Ala)](n)-di-trans,octa-cis-undecaprenyl diphosphate + beta-D-GlcNAc-(1-&gt;4)-Mur2Ac(oyl-L-Ala-gamma-D-Glu-L-Lys-D-Ala-D-Ala)-di-trans,octa-cis-undecaprenyl diphosphate = [GlcNAc-(1-&gt;4)-Mur2Ac(oyl-L-Ala-gamma-D-Glu-L-Lys-D-Ala-D-Ala)](n+1)-di-trans,octa-cis-undecaprenyl diphosphate + di-trans,octa-cis-undecaprenyl diphosphate + H(+)</text>
        <dbReference type="Rhea" id="RHEA:23708"/>
        <dbReference type="Rhea" id="RHEA-COMP:9602"/>
        <dbReference type="Rhea" id="RHEA-COMP:9603"/>
        <dbReference type="ChEBI" id="CHEBI:15378"/>
        <dbReference type="ChEBI" id="CHEBI:58405"/>
        <dbReference type="ChEBI" id="CHEBI:60033"/>
        <dbReference type="ChEBI" id="CHEBI:78435"/>
        <dbReference type="EC" id="2.4.99.28"/>
    </reaction>
</comment>
<evidence type="ECO:0000256" key="2">
    <source>
        <dbReference type="ARBA" id="ARBA00004752"/>
    </source>
</evidence>
<evidence type="ECO:0000256" key="17">
    <source>
        <dbReference type="SAM" id="Phobius"/>
    </source>
</evidence>
<dbReference type="InterPro" id="IPR001182">
    <property type="entry name" value="FtsW/RodA"/>
</dbReference>
<evidence type="ECO:0000256" key="5">
    <source>
        <dbReference type="ARBA" id="ARBA00022676"/>
    </source>
</evidence>
<comment type="subcellular location">
    <subcellularLocation>
        <location evidence="1">Cell membrane</location>
        <topology evidence="1">Multi-pass membrane protein</topology>
    </subcellularLocation>
</comment>
<keyword evidence="3" id="KW-1003">Cell membrane</keyword>
<dbReference type="GO" id="GO:0051301">
    <property type="term" value="P:cell division"/>
    <property type="evidence" value="ECO:0007669"/>
    <property type="project" value="UniProtKB-KW"/>
</dbReference>
<keyword evidence="10 17" id="KW-1133">Transmembrane helix</keyword>
<protein>
    <recommendedName>
        <fullName evidence="15">peptidoglycan glycosyltransferase</fullName>
        <ecNumber evidence="15">2.4.99.28</ecNumber>
    </recommendedName>
    <alternativeName>
        <fullName evidence="14">Peptidoglycan polymerase</fullName>
    </alternativeName>
</protein>
<dbReference type="NCBIfam" id="TIGR02614">
    <property type="entry name" value="ftsW"/>
    <property type="match status" value="1"/>
</dbReference>
<feature type="transmembrane region" description="Helical" evidence="17">
    <location>
        <begin position="168"/>
        <end position="184"/>
    </location>
</feature>
<feature type="transmembrane region" description="Helical" evidence="17">
    <location>
        <begin position="7"/>
        <end position="31"/>
    </location>
</feature>
<evidence type="ECO:0000256" key="15">
    <source>
        <dbReference type="ARBA" id="ARBA00044770"/>
    </source>
</evidence>
<keyword evidence="6" id="KW-0808">Transferase</keyword>
<feature type="transmembrane region" description="Helical" evidence="17">
    <location>
        <begin position="121"/>
        <end position="138"/>
    </location>
</feature>
<keyword evidence="8" id="KW-0133">Cell shape</keyword>
<dbReference type="PANTHER" id="PTHR30474">
    <property type="entry name" value="CELL CYCLE PROTEIN"/>
    <property type="match status" value="1"/>
</dbReference>
<dbReference type="InterPro" id="IPR013437">
    <property type="entry name" value="FtsW"/>
</dbReference>
<feature type="transmembrane region" description="Helical" evidence="17">
    <location>
        <begin position="309"/>
        <end position="330"/>
    </location>
</feature>
<keyword evidence="9" id="KW-0573">Peptidoglycan synthesis</keyword>
<evidence type="ECO:0000256" key="8">
    <source>
        <dbReference type="ARBA" id="ARBA00022960"/>
    </source>
</evidence>
<dbReference type="Pfam" id="PF01098">
    <property type="entry name" value="FTSW_RODA_SPOVE"/>
    <property type="match status" value="1"/>
</dbReference>
<evidence type="ECO:0000256" key="14">
    <source>
        <dbReference type="ARBA" id="ARBA00032370"/>
    </source>
</evidence>
<feature type="transmembrane region" description="Helical" evidence="17">
    <location>
        <begin position="342"/>
        <end position="361"/>
    </location>
</feature>
<dbReference type="GO" id="GO:0008955">
    <property type="term" value="F:peptidoglycan glycosyltransferase activity"/>
    <property type="evidence" value="ECO:0007669"/>
    <property type="project" value="UniProtKB-EC"/>
</dbReference>
<keyword evidence="12" id="KW-0131">Cell cycle</keyword>
<evidence type="ECO:0000256" key="4">
    <source>
        <dbReference type="ARBA" id="ARBA00022618"/>
    </source>
</evidence>
<feature type="transmembrane region" description="Helical" evidence="17">
    <location>
        <begin position="276"/>
        <end position="297"/>
    </location>
</feature>
<dbReference type="GO" id="GO:0015648">
    <property type="term" value="F:lipid-linked peptidoglycan transporter activity"/>
    <property type="evidence" value="ECO:0007669"/>
    <property type="project" value="TreeGrafter"/>
</dbReference>
<name>A0A5J4KYI6_9ZZZZ</name>
<dbReference type="EMBL" id="BLAB01000001">
    <property type="protein sequence ID" value="GER92543.1"/>
    <property type="molecule type" value="Genomic_DNA"/>
</dbReference>
<evidence type="ECO:0000256" key="7">
    <source>
        <dbReference type="ARBA" id="ARBA00022692"/>
    </source>
</evidence>
<evidence type="ECO:0000256" key="6">
    <source>
        <dbReference type="ARBA" id="ARBA00022679"/>
    </source>
</evidence>
<evidence type="ECO:0000256" key="1">
    <source>
        <dbReference type="ARBA" id="ARBA00004651"/>
    </source>
</evidence>
<dbReference type="InterPro" id="IPR018365">
    <property type="entry name" value="Cell_cycle_FtsW-rel_CS"/>
</dbReference>
<accession>A0A5J4KYI6</accession>
<proteinExistence type="predicted"/>
<dbReference type="GO" id="GO:0005886">
    <property type="term" value="C:plasma membrane"/>
    <property type="evidence" value="ECO:0007669"/>
    <property type="project" value="UniProtKB-SubCell"/>
</dbReference>
<feature type="transmembrane region" description="Helical" evidence="17">
    <location>
        <begin position="145"/>
        <end position="162"/>
    </location>
</feature>
<dbReference type="PROSITE" id="PS00428">
    <property type="entry name" value="FTSW_RODA_SPOVE"/>
    <property type="match status" value="1"/>
</dbReference>
<evidence type="ECO:0000256" key="13">
    <source>
        <dbReference type="ARBA" id="ARBA00023316"/>
    </source>
</evidence>
<dbReference type="EC" id="2.4.99.28" evidence="15"/>